<sequence>MGAAAIAQLLEQTRRSLQEMRADRDDLPEIEARGEAETAGGLVRAVVTPEAHLEVLYLDPRAMRMDSLALSEEIVRAVNAAADELRAQHPQGPAGAPDPQALAEQLEQVQEESVRRMAVFSTAMADVLDRLAQGDGRRG</sequence>
<dbReference type="SUPFAM" id="SSF82607">
    <property type="entry name" value="YbaB-like"/>
    <property type="match status" value="1"/>
</dbReference>
<keyword evidence="2" id="KW-1185">Reference proteome</keyword>
<comment type="caution">
    <text evidence="1">The sequence shown here is derived from an EMBL/GenBank/DDBJ whole genome shotgun (WGS) entry which is preliminary data.</text>
</comment>
<protein>
    <submittedName>
        <fullName evidence="1">YbaB/EbfC DNA-binding family protein</fullName>
    </submittedName>
</protein>
<dbReference type="Proteomes" id="UP000277671">
    <property type="component" value="Unassembled WGS sequence"/>
</dbReference>
<dbReference type="GO" id="GO:0003677">
    <property type="term" value="F:DNA binding"/>
    <property type="evidence" value="ECO:0007669"/>
    <property type="project" value="UniProtKB-KW"/>
</dbReference>
<reference evidence="1 2" key="1">
    <citation type="submission" date="2018-10" db="EMBL/GenBank/DDBJ databases">
        <title>Sequencing the genomes of 1000 actinobacteria strains.</title>
        <authorList>
            <person name="Klenk H.-P."/>
        </authorList>
    </citation>
    <scope>NUCLEOTIDE SEQUENCE [LARGE SCALE GENOMIC DNA]</scope>
    <source>
        <strain evidence="1 2">DSM 45175</strain>
    </source>
</reference>
<dbReference type="Gene3D" id="3.30.1310.10">
    <property type="entry name" value="Nucleoid-associated protein YbaB-like domain"/>
    <property type="match status" value="1"/>
</dbReference>
<gene>
    <name evidence="1" type="ORF">BDK92_2475</name>
</gene>
<name>A0A495JGY6_9ACTN</name>
<keyword evidence="1" id="KW-0238">DNA-binding</keyword>
<proteinExistence type="predicted"/>
<organism evidence="1 2">
    <name type="scientific">Micromonospora pisi</name>
    <dbReference type="NCBI Taxonomy" id="589240"/>
    <lineage>
        <taxon>Bacteria</taxon>
        <taxon>Bacillati</taxon>
        <taxon>Actinomycetota</taxon>
        <taxon>Actinomycetes</taxon>
        <taxon>Micromonosporales</taxon>
        <taxon>Micromonosporaceae</taxon>
        <taxon>Micromonospora</taxon>
    </lineage>
</organism>
<dbReference type="OrthoDB" id="3403810at2"/>
<evidence type="ECO:0000313" key="1">
    <source>
        <dbReference type="EMBL" id="RKR88167.1"/>
    </source>
</evidence>
<accession>A0A495JGY6</accession>
<dbReference type="RefSeq" id="WP_147456968.1">
    <property type="nucleotide sequence ID" value="NZ_RBKT01000001.1"/>
</dbReference>
<dbReference type="InterPro" id="IPR004401">
    <property type="entry name" value="YbaB/EbfC"/>
</dbReference>
<evidence type="ECO:0000313" key="2">
    <source>
        <dbReference type="Proteomes" id="UP000277671"/>
    </source>
</evidence>
<dbReference type="AlphaFoldDB" id="A0A495JGY6"/>
<dbReference type="Pfam" id="PF02575">
    <property type="entry name" value="YbaB_DNA_bd"/>
    <property type="match status" value="1"/>
</dbReference>
<dbReference type="InterPro" id="IPR036894">
    <property type="entry name" value="YbaB-like_sf"/>
</dbReference>
<dbReference type="EMBL" id="RBKT01000001">
    <property type="protein sequence ID" value="RKR88167.1"/>
    <property type="molecule type" value="Genomic_DNA"/>
</dbReference>